<keyword evidence="5" id="KW-0560">Oxidoreductase</keyword>
<dbReference type="CDD" id="cd00567">
    <property type="entry name" value="ACAD"/>
    <property type="match status" value="1"/>
</dbReference>
<dbReference type="InterPro" id="IPR013786">
    <property type="entry name" value="AcylCoA_DH/ox_N"/>
</dbReference>
<protein>
    <submittedName>
        <fullName evidence="9">Acyl-CoA/acyl-ACP dehydrogenase</fullName>
    </submittedName>
</protein>
<evidence type="ECO:0000256" key="4">
    <source>
        <dbReference type="ARBA" id="ARBA00022827"/>
    </source>
</evidence>
<dbReference type="Pfam" id="PF02770">
    <property type="entry name" value="Acyl-CoA_dh_M"/>
    <property type="match status" value="1"/>
</dbReference>
<evidence type="ECO:0000313" key="10">
    <source>
        <dbReference type="Proteomes" id="UP000662986"/>
    </source>
</evidence>
<reference evidence="9 10" key="2">
    <citation type="journal article" date="2022" name="Arch. Microbiol.">
        <title>Rhodococcus pseudokoreensis sp. nov. isolated from the rhizosphere of young M26 apple rootstocks.</title>
        <authorList>
            <person name="Kampfer P."/>
            <person name="Glaeser S.P."/>
            <person name="Blom J."/>
            <person name="Wolf J."/>
            <person name="Benning S."/>
            <person name="Schloter M."/>
            <person name="Neumann-Schaal M."/>
        </authorList>
    </citation>
    <scope>NUCLEOTIDE SEQUENCE [LARGE SCALE GENOMIC DNA]</scope>
    <source>
        <strain evidence="9 10">R79</strain>
    </source>
</reference>
<dbReference type="SUPFAM" id="SSF56645">
    <property type="entry name" value="Acyl-CoA dehydrogenase NM domain-like"/>
    <property type="match status" value="1"/>
</dbReference>
<name>A0A974ZWF5_9NOCA</name>
<dbReference type="Pfam" id="PF02771">
    <property type="entry name" value="Acyl-CoA_dh_N"/>
    <property type="match status" value="1"/>
</dbReference>
<dbReference type="InterPro" id="IPR036250">
    <property type="entry name" value="AcylCo_DH-like_C"/>
</dbReference>
<organism evidence="9 10">
    <name type="scientific">Rhodococcus pseudokoreensis</name>
    <dbReference type="NCBI Taxonomy" id="2811421"/>
    <lineage>
        <taxon>Bacteria</taxon>
        <taxon>Bacillati</taxon>
        <taxon>Actinomycetota</taxon>
        <taxon>Actinomycetes</taxon>
        <taxon>Mycobacteriales</taxon>
        <taxon>Nocardiaceae</taxon>
        <taxon>Rhodococcus</taxon>
    </lineage>
</organism>
<reference evidence="9 10" key="1">
    <citation type="journal article" date="2021" name="Microbiol. Resour. Announc.">
        <title>Complete Genome Sequences of Two Rhodococcus sp. Strains with Large and Linear Chromosomes, Isolated from Apple Rhizosphere.</title>
        <authorList>
            <person name="Benning S."/>
            <person name="Brugnone N."/>
            <person name="Siani R."/>
            <person name="Kublik S."/>
            <person name="Schloter M."/>
            <person name="Rad V."/>
        </authorList>
    </citation>
    <scope>NUCLEOTIDE SEQUENCE [LARGE SCALE GENOMIC DNA]</scope>
    <source>
        <strain evidence="9 10">R79</strain>
    </source>
</reference>
<accession>A0A974ZWF5</accession>
<dbReference type="InterPro" id="IPR009100">
    <property type="entry name" value="AcylCoA_DH/oxidase_NM_dom_sf"/>
</dbReference>
<dbReference type="EMBL" id="CP070619">
    <property type="protein sequence ID" value="QSE92991.1"/>
    <property type="molecule type" value="Genomic_DNA"/>
</dbReference>
<feature type="domain" description="Acyl-CoA dehydrogenase/oxidase C-terminal" evidence="6">
    <location>
        <begin position="238"/>
        <end position="370"/>
    </location>
</feature>
<dbReference type="Proteomes" id="UP000662986">
    <property type="component" value="Chromosome"/>
</dbReference>
<dbReference type="Gene3D" id="1.10.540.10">
    <property type="entry name" value="Acyl-CoA dehydrogenase/oxidase, N-terminal domain"/>
    <property type="match status" value="1"/>
</dbReference>
<keyword evidence="4 5" id="KW-0274">FAD</keyword>
<dbReference type="InterPro" id="IPR009075">
    <property type="entry name" value="AcylCo_DH/oxidase_C"/>
</dbReference>
<dbReference type="PROSITE" id="PS00073">
    <property type="entry name" value="ACYL_COA_DH_2"/>
    <property type="match status" value="1"/>
</dbReference>
<keyword evidence="3 5" id="KW-0285">Flavoprotein</keyword>
<keyword evidence="10" id="KW-1185">Reference proteome</keyword>
<dbReference type="InterPro" id="IPR046373">
    <property type="entry name" value="Acyl-CoA_Oxase/DH_mid-dom_sf"/>
</dbReference>
<feature type="domain" description="Acyl-CoA dehydrogenase/oxidase N-terminal" evidence="8">
    <location>
        <begin position="16"/>
        <end position="121"/>
    </location>
</feature>
<proteinExistence type="inferred from homology"/>
<dbReference type="Gene3D" id="2.40.110.10">
    <property type="entry name" value="Butyryl-CoA Dehydrogenase, subunit A, domain 2"/>
    <property type="match status" value="1"/>
</dbReference>
<gene>
    <name evidence="9" type="ORF">JWS13_32570</name>
</gene>
<evidence type="ECO:0000256" key="3">
    <source>
        <dbReference type="ARBA" id="ARBA00022630"/>
    </source>
</evidence>
<evidence type="ECO:0000256" key="5">
    <source>
        <dbReference type="RuleBase" id="RU362125"/>
    </source>
</evidence>
<evidence type="ECO:0000259" key="8">
    <source>
        <dbReference type="Pfam" id="PF02771"/>
    </source>
</evidence>
<dbReference type="PANTHER" id="PTHR43884">
    <property type="entry name" value="ACYL-COA DEHYDROGENASE"/>
    <property type="match status" value="1"/>
</dbReference>
<dbReference type="PANTHER" id="PTHR43884:SF12">
    <property type="entry name" value="ISOVALERYL-COA DEHYDROGENASE, MITOCHONDRIAL-RELATED"/>
    <property type="match status" value="1"/>
</dbReference>
<dbReference type="InterPro" id="IPR006089">
    <property type="entry name" value="Acyl-CoA_DH_CS"/>
</dbReference>
<sequence>MTVENSTEATTATLDDVLQAAKAVTSRFNNDYYREVDEKEAFPEEFAKAAETAGLHSVMIPEEYGGWGLGVTEASVITEEINRSGGAGAAIHAAMFAMGIVVNHGSEELKKKWLPQITSGDVRLTTFALTEPNAGTDTSKLATTARRDGDEWVLNGQKVFISRAAYTDLMVIMARTSPSPDPKKPGLGISCFLIDIRDVDPARLAMKKIPLMFNHHTYELFIDDLRVPADSLIGEEGVGFKYLFDGLNAERIVIAAECIGDGKWFIERAVKYANERVLFGKPIGANQAIQHPIANGYAHLEAADAMRWKAAAAYDAGADNAPALANIAKYLASEASWALAQTCMQTYGGYGLAREYDIERKFRDNRVFQVAPVSPNMVLNYLSHKVLGMPKSY</sequence>
<dbReference type="InterPro" id="IPR006091">
    <property type="entry name" value="Acyl-CoA_Oxase/DH_mid-dom"/>
</dbReference>
<dbReference type="SUPFAM" id="SSF47203">
    <property type="entry name" value="Acyl-CoA dehydrogenase C-terminal domain-like"/>
    <property type="match status" value="1"/>
</dbReference>
<evidence type="ECO:0000259" key="6">
    <source>
        <dbReference type="Pfam" id="PF00441"/>
    </source>
</evidence>
<dbReference type="Gene3D" id="1.20.140.10">
    <property type="entry name" value="Butyryl-CoA Dehydrogenase, subunit A, domain 3"/>
    <property type="match status" value="1"/>
</dbReference>
<comment type="cofactor">
    <cofactor evidence="1 5">
        <name>FAD</name>
        <dbReference type="ChEBI" id="CHEBI:57692"/>
    </cofactor>
</comment>
<evidence type="ECO:0000259" key="7">
    <source>
        <dbReference type="Pfam" id="PF02770"/>
    </source>
</evidence>
<dbReference type="Pfam" id="PF00441">
    <property type="entry name" value="Acyl-CoA_dh_1"/>
    <property type="match status" value="1"/>
</dbReference>
<evidence type="ECO:0000256" key="1">
    <source>
        <dbReference type="ARBA" id="ARBA00001974"/>
    </source>
</evidence>
<feature type="domain" description="Acyl-CoA oxidase/dehydrogenase middle" evidence="7">
    <location>
        <begin position="126"/>
        <end position="198"/>
    </location>
</feature>
<evidence type="ECO:0000256" key="2">
    <source>
        <dbReference type="ARBA" id="ARBA00009347"/>
    </source>
</evidence>
<comment type="similarity">
    <text evidence="2 5">Belongs to the acyl-CoA dehydrogenase family.</text>
</comment>
<dbReference type="RefSeq" id="WP_206009452.1">
    <property type="nucleotide sequence ID" value="NZ_CP070619.1"/>
</dbReference>
<evidence type="ECO:0000313" key="9">
    <source>
        <dbReference type="EMBL" id="QSE92991.1"/>
    </source>
</evidence>
<dbReference type="InterPro" id="IPR037069">
    <property type="entry name" value="AcylCoA_DH/ox_N_sf"/>
</dbReference>